<name>A0ABS8CHN9_9RHOB</name>
<comment type="caution">
    <text evidence="2">The sequence shown here is derived from an EMBL/GenBank/DDBJ whole genome shotgun (WGS) entry which is preliminary data.</text>
</comment>
<keyword evidence="1" id="KW-0812">Transmembrane</keyword>
<sequence>MHSRLPALALAGSLILSLANIIAGAFGLRPALVSLTGLELPGLLLTPLALLAAAALILSWVNSLMSNRAGMGLYLGNALLAPFGYAQAGLPWPLGLALALAPIPFYRGISLLAGRGE</sequence>
<keyword evidence="3" id="KW-1185">Reference proteome</keyword>
<dbReference type="RefSeq" id="WP_226933531.1">
    <property type="nucleotide sequence ID" value="NZ_JACDXX010000001.1"/>
</dbReference>
<reference evidence="2 3" key="1">
    <citation type="submission" date="2020-07" db="EMBL/GenBank/DDBJ databases">
        <title>Pseudogemmobacter sp. nov., isolated from poultry manure in Taiwan.</title>
        <authorList>
            <person name="Lin S.-Y."/>
            <person name="Tang Y.-S."/>
            <person name="Young C.-C."/>
        </authorList>
    </citation>
    <scope>NUCLEOTIDE SEQUENCE [LARGE SCALE GENOMIC DNA]</scope>
    <source>
        <strain evidence="2 3">CC-YST710</strain>
    </source>
</reference>
<proteinExistence type="predicted"/>
<accession>A0ABS8CHN9</accession>
<organism evidence="2 3">
    <name type="scientific">Pseudogemmobacter faecipullorum</name>
    <dbReference type="NCBI Taxonomy" id="2755041"/>
    <lineage>
        <taxon>Bacteria</taxon>
        <taxon>Pseudomonadati</taxon>
        <taxon>Pseudomonadota</taxon>
        <taxon>Alphaproteobacteria</taxon>
        <taxon>Rhodobacterales</taxon>
        <taxon>Paracoccaceae</taxon>
        <taxon>Pseudogemmobacter</taxon>
    </lineage>
</organism>
<evidence type="ECO:0000313" key="2">
    <source>
        <dbReference type="EMBL" id="MCB5408660.1"/>
    </source>
</evidence>
<dbReference type="Proteomes" id="UP001198571">
    <property type="component" value="Unassembled WGS sequence"/>
</dbReference>
<dbReference type="EMBL" id="JACDXX010000001">
    <property type="protein sequence ID" value="MCB5408660.1"/>
    <property type="molecule type" value="Genomic_DNA"/>
</dbReference>
<protein>
    <submittedName>
        <fullName evidence="2">Uncharacterized protein</fullName>
    </submittedName>
</protein>
<keyword evidence="1" id="KW-1133">Transmembrane helix</keyword>
<gene>
    <name evidence="2" type="ORF">H0485_01385</name>
</gene>
<keyword evidence="1" id="KW-0472">Membrane</keyword>
<feature type="transmembrane region" description="Helical" evidence="1">
    <location>
        <begin position="43"/>
        <end position="61"/>
    </location>
</feature>
<evidence type="ECO:0000256" key="1">
    <source>
        <dbReference type="SAM" id="Phobius"/>
    </source>
</evidence>
<evidence type="ECO:0000313" key="3">
    <source>
        <dbReference type="Proteomes" id="UP001198571"/>
    </source>
</evidence>